<reference evidence="1" key="1">
    <citation type="submission" date="2016-02" db="EMBL/GenBank/DDBJ databases">
        <title>WGS assembly of Manihot esculenta.</title>
        <authorList>
            <person name="Bredeson J.V."/>
            <person name="Prochnik S.E."/>
            <person name="Lyons J.B."/>
            <person name="Schmutz J."/>
            <person name="Grimwood J."/>
            <person name="Vrebalov J."/>
            <person name="Bart R.S."/>
            <person name="Amuge T."/>
            <person name="Ferguson M.E."/>
            <person name="Green R."/>
            <person name="Putnam N."/>
            <person name="Stites J."/>
            <person name="Rounsley S."/>
            <person name="Rokhsar D.S."/>
        </authorList>
    </citation>
    <scope>NUCLEOTIDE SEQUENCE [LARGE SCALE GENOMIC DNA]</scope>
    <source>
        <tissue evidence="1">Leaf</tissue>
    </source>
</reference>
<protein>
    <submittedName>
        <fullName evidence="1">Uncharacterized protein</fullName>
    </submittedName>
</protein>
<evidence type="ECO:0000313" key="1">
    <source>
        <dbReference type="EMBL" id="OAY44214.1"/>
    </source>
</evidence>
<organism evidence="1">
    <name type="scientific">Manihot esculenta</name>
    <name type="common">Cassava</name>
    <name type="synonym">Jatropha manihot</name>
    <dbReference type="NCBI Taxonomy" id="3983"/>
    <lineage>
        <taxon>Eukaryota</taxon>
        <taxon>Viridiplantae</taxon>
        <taxon>Streptophyta</taxon>
        <taxon>Embryophyta</taxon>
        <taxon>Tracheophyta</taxon>
        <taxon>Spermatophyta</taxon>
        <taxon>Magnoliopsida</taxon>
        <taxon>eudicotyledons</taxon>
        <taxon>Gunneridae</taxon>
        <taxon>Pentapetalae</taxon>
        <taxon>rosids</taxon>
        <taxon>fabids</taxon>
        <taxon>Malpighiales</taxon>
        <taxon>Euphorbiaceae</taxon>
        <taxon>Crotonoideae</taxon>
        <taxon>Manihoteae</taxon>
        <taxon>Manihot</taxon>
    </lineage>
</organism>
<name>A0A251KV12_MANES</name>
<sequence>MMATDRFISPQTRWSFYRIWLDRESSSFENIPSSSASSIGNLREAIFICSLSGHGSLFRHGSICLRHYET</sequence>
<dbReference type="EMBL" id="CM004394">
    <property type="protein sequence ID" value="OAY44214.1"/>
    <property type="molecule type" value="Genomic_DNA"/>
</dbReference>
<accession>A0A251KV12</accession>
<dbReference type="EMBL" id="CM004394">
    <property type="protein sequence ID" value="OAY44213.1"/>
    <property type="molecule type" value="Genomic_DNA"/>
</dbReference>
<gene>
    <name evidence="1" type="ORF">MANES_08G132200</name>
</gene>
<proteinExistence type="predicted"/>
<dbReference type="AlphaFoldDB" id="A0A251KV12"/>